<organism evidence="10 11">
    <name type="scientific">Moelleriella libera RCEF 2490</name>
    <dbReference type="NCBI Taxonomy" id="1081109"/>
    <lineage>
        <taxon>Eukaryota</taxon>
        <taxon>Fungi</taxon>
        <taxon>Dikarya</taxon>
        <taxon>Ascomycota</taxon>
        <taxon>Pezizomycotina</taxon>
        <taxon>Sordariomycetes</taxon>
        <taxon>Hypocreomycetidae</taxon>
        <taxon>Hypocreales</taxon>
        <taxon>Clavicipitaceae</taxon>
        <taxon>Moelleriella</taxon>
    </lineage>
</organism>
<keyword evidence="8" id="KW-0067">ATP-binding</keyword>
<dbReference type="GO" id="GO:0036503">
    <property type="term" value="P:ERAD pathway"/>
    <property type="evidence" value="ECO:0007669"/>
    <property type="project" value="EnsemblFungi"/>
</dbReference>
<gene>
    <name evidence="10" type="ORF">AAL_06114</name>
</gene>
<dbReference type="Pfam" id="PF09288">
    <property type="entry name" value="UBA_3"/>
    <property type="match status" value="1"/>
</dbReference>
<keyword evidence="8" id="KW-0547">Nucleotide-binding</keyword>
<dbReference type="PROSITE" id="PS50127">
    <property type="entry name" value="UBC_2"/>
    <property type="match status" value="1"/>
</dbReference>
<dbReference type="GO" id="GO:0016050">
    <property type="term" value="P:vesicle organization"/>
    <property type="evidence" value="ECO:0007669"/>
    <property type="project" value="EnsemblFungi"/>
</dbReference>
<keyword evidence="11" id="KW-1185">Reference proteome</keyword>
<evidence type="ECO:0000256" key="5">
    <source>
        <dbReference type="ARBA" id="ARBA00042179"/>
    </source>
</evidence>
<dbReference type="GO" id="GO:0005524">
    <property type="term" value="F:ATP binding"/>
    <property type="evidence" value="ECO:0007669"/>
    <property type="project" value="UniProtKB-UniRule"/>
</dbReference>
<dbReference type="InterPro" id="IPR023313">
    <property type="entry name" value="UBQ-conjugating_AS"/>
</dbReference>
<dbReference type="InterPro" id="IPR009060">
    <property type="entry name" value="UBA-like_sf"/>
</dbReference>
<evidence type="ECO:0000256" key="6">
    <source>
        <dbReference type="ARBA" id="ARBA00042190"/>
    </source>
</evidence>
<dbReference type="SUPFAM" id="SSF46934">
    <property type="entry name" value="UBA-like"/>
    <property type="match status" value="1"/>
</dbReference>
<dbReference type="STRING" id="1081109.A0A167ZCT5"/>
<proteinExistence type="inferred from homology"/>
<comment type="caution">
    <text evidence="10">The sequence shown here is derived from an EMBL/GenBank/DDBJ whole genome shotgun (WGS) entry which is preliminary data.</text>
</comment>
<dbReference type="AlphaFoldDB" id="A0A167ZCT5"/>
<evidence type="ECO:0000256" key="1">
    <source>
        <dbReference type="ARBA" id="ARBA00022679"/>
    </source>
</evidence>
<dbReference type="OrthoDB" id="9993688at2759"/>
<accession>A0A167ZCT5</accession>
<feature type="domain" description="UBC core" evidence="9">
    <location>
        <begin position="4"/>
        <end position="153"/>
    </location>
</feature>
<comment type="similarity">
    <text evidence="8">Belongs to the ubiquitin-conjugating enzyme family.</text>
</comment>
<dbReference type="SUPFAM" id="SSF54495">
    <property type="entry name" value="UBC-like"/>
    <property type="match status" value="1"/>
</dbReference>
<name>A0A167ZCT5_9HYPO</name>
<reference evidence="10 11" key="1">
    <citation type="journal article" date="2016" name="Genome Biol. Evol.">
        <title>Divergent and convergent evolution of fungal pathogenicity.</title>
        <authorList>
            <person name="Shang Y."/>
            <person name="Xiao G."/>
            <person name="Zheng P."/>
            <person name="Cen K."/>
            <person name="Zhan S."/>
            <person name="Wang C."/>
        </authorList>
    </citation>
    <scope>NUCLEOTIDE SEQUENCE [LARGE SCALE GENOMIC DNA]</scope>
    <source>
        <strain evidence="10 11">RCEF 2490</strain>
    </source>
</reference>
<dbReference type="GO" id="GO:0004842">
    <property type="term" value="F:ubiquitin-protein transferase activity"/>
    <property type="evidence" value="ECO:0007669"/>
    <property type="project" value="EnsemblFungi"/>
</dbReference>
<evidence type="ECO:0000313" key="11">
    <source>
        <dbReference type="Proteomes" id="UP000078544"/>
    </source>
</evidence>
<dbReference type="Gene3D" id="3.10.110.10">
    <property type="entry name" value="Ubiquitin Conjugating Enzyme"/>
    <property type="match status" value="1"/>
</dbReference>
<keyword evidence="2 8" id="KW-0833">Ubl conjugation pathway</keyword>
<evidence type="ECO:0000256" key="2">
    <source>
        <dbReference type="ARBA" id="ARBA00022786"/>
    </source>
</evidence>
<dbReference type="GO" id="GO:0070628">
    <property type="term" value="F:proteasome binding"/>
    <property type="evidence" value="ECO:0007669"/>
    <property type="project" value="EnsemblFungi"/>
</dbReference>
<evidence type="ECO:0000256" key="8">
    <source>
        <dbReference type="RuleBase" id="RU362109"/>
    </source>
</evidence>
<dbReference type="Proteomes" id="UP000078544">
    <property type="component" value="Unassembled WGS sequence"/>
</dbReference>
<dbReference type="InterPro" id="IPR015368">
    <property type="entry name" value="UBA_C_fun"/>
</dbReference>
<evidence type="ECO:0000256" key="7">
    <source>
        <dbReference type="PROSITE-ProRule" id="PRU10133"/>
    </source>
</evidence>
<dbReference type="InterPro" id="IPR000608">
    <property type="entry name" value="UBC"/>
</dbReference>
<evidence type="ECO:0000256" key="4">
    <source>
        <dbReference type="ARBA" id="ARBA00041569"/>
    </source>
</evidence>
<dbReference type="EMBL" id="AZGY01000015">
    <property type="protein sequence ID" value="KZZ92488.1"/>
    <property type="molecule type" value="Genomic_DNA"/>
</dbReference>
<dbReference type="GO" id="GO:0006511">
    <property type="term" value="P:ubiquitin-dependent protein catabolic process"/>
    <property type="evidence" value="ECO:0007669"/>
    <property type="project" value="EnsemblFungi"/>
</dbReference>
<keyword evidence="1" id="KW-0808">Transferase</keyword>
<dbReference type="CDD" id="cd14311">
    <property type="entry name" value="UBA_II_E2_UBC1"/>
    <property type="match status" value="1"/>
</dbReference>
<evidence type="ECO:0000313" key="10">
    <source>
        <dbReference type="EMBL" id="KZZ92488.1"/>
    </source>
</evidence>
<feature type="active site" description="Glycyl thioester intermediate" evidence="7">
    <location>
        <position position="91"/>
    </location>
</feature>
<dbReference type="InterPro" id="IPR050113">
    <property type="entry name" value="Ub_conjugating_enzyme"/>
</dbReference>
<dbReference type="InterPro" id="IPR016135">
    <property type="entry name" value="UBQ-conjugating_enzyme/RWD"/>
</dbReference>
<dbReference type="SMART" id="SM00212">
    <property type="entry name" value="UBCc"/>
    <property type="match status" value="1"/>
</dbReference>
<dbReference type="CDD" id="cd23800">
    <property type="entry name" value="UBCc_UBE2K"/>
    <property type="match status" value="1"/>
</dbReference>
<dbReference type="PANTHER" id="PTHR24067">
    <property type="entry name" value="UBIQUITIN-CONJUGATING ENZYME E2"/>
    <property type="match status" value="1"/>
</dbReference>
<sequence>MANSRDRRVAKELQDIQADREKSGVYAMPVDGVDLKHLKGTIAGPPDTPYAGGTFIIDIQIPDNYPFKSPTMRFDTKIWHPNVSSQTGAICLDTLGTGWSPVQTIKTALLSIRMLLEVPNPKDPQDAEVATMLMNTAERFARVAQEWAIKHAGAPNQQLDLSKYKSLEDATASPDIDRYKGYNKDLVDRFVNMGFDVEKVVDAFLFVGIERNHGQDYELEEAYMGDITARLLGEN</sequence>
<evidence type="ECO:0000259" key="9">
    <source>
        <dbReference type="PROSITE" id="PS50127"/>
    </source>
</evidence>
<dbReference type="Pfam" id="PF00179">
    <property type="entry name" value="UQ_con"/>
    <property type="match status" value="1"/>
</dbReference>
<protein>
    <recommendedName>
        <fullName evidence="3">Ubiquitin-conjugating enzyme E2 2</fullName>
    </recommendedName>
    <alternativeName>
        <fullName evidence="5">E2 ubiquitin-conjugating enzyme 2</fullName>
    </alternativeName>
    <alternativeName>
        <fullName evidence="6">Ubiquitin carrier protein UBC2</fullName>
    </alternativeName>
    <alternativeName>
        <fullName evidence="4">Ubiquitin-protein ligase UBC2</fullName>
    </alternativeName>
</protein>
<evidence type="ECO:0000256" key="3">
    <source>
        <dbReference type="ARBA" id="ARBA00039884"/>
    </source>
</evidence>
<dbReference type="PROSITE" id="PS00183">
    <property type="entry name" value="UBC_1"/>
    <property type="match status" value="1"/>
</dbReference>